<dbReference type="SUPFAM" id="SSF47240">
    <property type="entry name" value="Ferritin-like"/>
    <property type="match status" value="1"/>
</dbReference>
<proteinExistence type="predicted"/>
<organism evidence="1 2">
    <name type="scientific">Thermostichus vulcanus str. 'Rupite'</name>
    <dbReference type="NCBI Taxonomy" id="2813851"/>
    <lineage>
        <taxon>Bacteria</taxon>
        <taxon>Bacillati</taxon>
        <taxon>Cyanobacteriota</taxon>
        <taxon>Cyanophyceae</taxon>
        <taxon>Thermostichales</taxon>
        <taxon>Thermostichaceae</taxon>
        <taxon>Thermostichus</taxon>
    </lineage>
</organism>
<keyword evidence="2" id="KW-1185">Reference proteome</keyword>
<dbReference type="EMBL" id="JAFIRA010000007">
    <property type="protein sequence ID" value="MCJ2542197.1"/>
    <property type="molecule type" value="Genomic_DNA"/>
</dbReference>
<evidence type="ECO:0000313" key="2">
    <source>
        <dbReference type="Proteomes" id="UP000830835"/>
    </source>
</evidence>
<reference evidence="1" key="1">
    <citation type="submission" date="2021-02" db="EMBL/GenBank/DDBJ databases">
        <title>The CRISPR/cas machinery reduction and long-range gene transfer in the hot spring cyanobacterium Synechococcus.</title>
        <authorList>
            <person name="Dvorak P."/>
            <person name="Jahodarova E."/>
            <person name="Hasler P."/>
            <person name="Poulickova A."/>
        </authorList>
    </citation>
    <scope>NUCLEOTIDE SEQUENCE</scope>
    <source>
        <strain evidence="1">Rupite</strain>
    </source>
</reference>
<dbReference type="InterPro" id="IPR016084">
    <property type="entry name" value="Haem_Oase-like_multi-hlx"/>
</dbReference>
<name>A0ABT0C8S8_THEVL</name>
<dbReference type="RefSeq" id="WP_244349426.1">
    <property type="nucleotide sequence ID" value="NZ_JAFIRA010000007.1"/>
</dbReference>
<comment type="caution">
    <text evidence="1">The sequence shown here is derived from an EMBL/GenBank/DDBJ whole genome shotgun (WGS) entry which is preliminary data.</text>
</comment>
<dbReference type="Gene3D" id="1.20.910.10">
    <property type="entry name" value="Heme oxygenase-like"/>
    <property type="match status" value="1"/>
</dbReference>
<dbReference type="Proteomes" id="UP000830835">
    <property type="component" value="Unassembled WGS sequence"/>
</dbReference>
<sequence length="235" mass="27100">MTATLSPELSPENVSTAYTWAAFVQEIESEIEAHRDRAFTEAREQAFAPPETEIKPWPKERLIEWLSFQTYYEYQAILFISRWLQDTPETDALVLLCHQIEDESNHFRWLNRHLEAMGASLQDWQPLPEIKAWVETFYGSLPDTISRLAAHNLAGESGACRSFASILPHLPPDLQKTMRKIMPDEQFHLNLGRQILSRYCKTDEQKARARHYALQVADLESQAITAFNRKLAALA</sequence>
<dbReference type="CDD" id="cd00657">
    <property type="entry name" value="Ferritin_like"/>
    <property type="match status" value="1"/>
</dbReference>
<accession>A0ABT0C8S8</accession>
<dbReference type="InterPro" id="IPR009078">
    <property type="entry name" value="Ferritin-like_SF"/>
</dbReference>
<evidence type="ECO:0000313" key="1">
    <source>
        <dbReference type="EMBL" id="MCJ2542197.1"/>
    </source>
</evidence>
<protein>
    <submittedName>
        <fullName evidence="1">Ferritin-like domain-containing protein</fullName>
    </submittedName>
</protein>
<gene>
    <name evidence="1" type="ORF">JX360_04640</name>
</gene>